<dbReference type="CDD" id="cd09279">
    <property type="entry name" value="RNase_HI_like"/>
    <property type="match status" value="1"/>
</dbReference>
<gene>
    <name evidence="3" type="ORF">TrCOL_g7847</name>
</gene>
<dbReference type="InterPro" id="IPR002156">
    <property type="entry name" value="RNaseH_domain"/>
</dbReference>
<dbReference type="PANTHER" id="PTHR47723">
    <property type="entry name" value="OS05G0353850 PROTEIN"/>
    <property type="match status" value="1"/>
</dbReference>
<dbReference type="PROSITE" id="PS50879">
    <property type="entry name" value="RNASE_H_1"/>
    <property type="match status" value="1"/>
</dbReference>
<dbReference type="EMBL" id="BRYA01000984">
    <property type="protein sequence ID" value="GMI37057.1"/>
    <property type="molecule type" value="Genomic_DNA"/>
</dbReference>
<protein>
    <recommendedName>
        <fullName evidence="2">RNase H type-1 domain-containing protein</fullName>
    </recommendedName>
</protein>
<organism evidence="3 4">
    <name type="scientific">Triparma columacea</name>
    <dbReference type="NCBI Taxonomy" id="722753"/>
    <lineage>
        <taxon>Eukaryota</taxon>
        <taxon>Sar</taxon>
        <taxon>Stramenopiles</taxon>
        <taxon>Ochrophyta</taxon>
        <taxon>Bolidophyceae</taxon>
        <taxon>Parmales</taxon>
        <taxon>Triparmaceae</taxon>
        <taxon>Triparma</taxon>
    </lineage>
</organism>
<name>A0A9W7G821_9STRA</name>
<dbReference type="AlphaFoldDB" id="A0A9W7G821"/>
<proteinExistence type="predicted"/>
<feature type="domain" description="RNase H type-1" evidence="2">
    <location>
        <begin position="127"/>
        <end position="268"/>
    </location>
</feature>
<dbReference type="InterPro" id="IPR012337">
    <property type="entry name" value="RNaseH-like_sf"/>
</dbReference>
<evidence type="ECO:0000256" key="1">
    <source>
        <dbReference type="SAM" id="MobiDB-lite"/>
    </source>
</evidence>
<evidence type="ECO:0000313" key="3">
    <source>
        <dbReference type="EMBL" id="GMI37057.1"/>
    </source>
</evidence>
<dbReference type="Proteomes" id="UP001165065">
    <property type="component" value="Unassembled WGS sequence"/>
</dbReference>
<dbReference type="InterPro" id="IPR036397">
    <property type="entry name" value="RNaseH_sf"/>
</dbReference>
<reference evidence="4" key="1">
    <citation type="journal article" date="2023" name="Commun. Biol.">
        <title>Genome analysis of Parmales, the sister group of diatoms, reveals the evolutionary specialization of diatoms from phago-mixotrophs to photoautotrophs.</title>
        <authorList>
            <person name="Ban H."/>
            <person name="Sato S."/>
            <person name="Yoshikawa S."/>
            <person name="Yamada K."/>
            <person name="Nakamura Y."/>
            <person name="Ichinomiya M."/>
            <person name="Sato N."/>
            <person name="Blanc-Mathieu R."/>
            <person name="Endo H."/>
            <person name="Kuwata A."/>
            <person name="Ogata H."/>
        </authorList>
    </citation>
    <scope>NUCLEOTIDE SEQUENCE [LARGE SCALE GENOMIC DNA]</scope>
</reference>
<evidence type="ECO:0000259" key="2">
    <source>
        <dbReference type="PROSITE" id="PS50879"/>
    </source>
</evidence>
<dbReference type="OrthoDB" id="1938096at2759"/>
<feature type="compositionally biased region" description="Acidic residues" evidence="1">
    <location>
        <begin position="77"/>
        <end position="93"/>
    </location>
</feature>
<comment type="caution">
    <text evidence="3">The sequence shown here is derived from an EMBL/GenBank/DDBJ whole genome shotgun (WGS) entry which is preliminary data.</text>
</comment>
<feature type="region of interest" description="Disordered" evidence="1">
    <location>
        <begin position="76"/>
        <end position="138"/>
    </location>
</feature>
<dbReference type="SUPFAM" id="SSF53098">
    <property type="entry name" value="Ribonuclease H-like"/>
    <property type="match status" value="1"/>
</dbReference>
<keyword evidence="4" id="KW-1185">Reference proteome</keyword>
<dbReference type="Pfam" id="PF13456">
    <property type="entry name" value="RVT_3"/>
    <property type="match status" value="1"/>
</dbReference>
<dbReference type="PANTHER" id="PTHR47723:SF19">
    <property type="entry name" value="POLYNUCLEOTIDYL TRANSFERASE, RIBONUCLEASE H-LIKE SUPERFAMILY PROTEIN"/>
    <property type="match status" value="1"/>
</dbReference>
<sequence length="271" mass="29236">MRSRTLVSSSSSPTPFTSSSPLVVARNVVLLDYKDVRGLGVAELRSIWWEVYGEDGKGGKKELLKGLKRYCVGKDEGEGEEEVERGEEFDEAGFGEPVDSSPDSSADSSRLVKPTSTPSPAPLPPTQDSTYVLKFDGGSRGNPGPSGCGWVIYHLSSANVETEFASGSKFLGVSTNNQAEYKGLEEGLIAARELGILNGEGKGGLVVIGDSQLVVKQITGEYRVKNKGLMPIWKSCMEMMRGMNVLRVEHTLRGGNKRADELANEAMDKQV</sequence>
<dbReference type="GO" id="GO:0003676">
    <property type="term" value="F:nucleic acid binding"/>
    <property type="evidence" value="ECO:0007669"/>
    <property type="project" value="InterPro"/>
</dbReference>
<dbReference type="InterPro" id="IPR053151">
    <property type="entry name" value="RNase_H-like"/>
</dbReference>
<accession>A0A9W7G821</accession>
<evidence type="ECO:0000313" key="4">
    <source>
        <dbReference type="Proteomes" id="UP001165065"/>
    </source>
</evidence>
<dbReference type="Gene3D" id="3.30.420.10">
    <property type="entry name" value="Ribonuclease H-like superfamily/Ribonuclease H"/>
    <property type="match status" value="1"/>
</dbReference>
<feature type="compositionally biased region" description="Low complexity" evidence="1">
    <location>
        <begin position="99"/>
        <end position="116"/>
    </location>
</feature>
<dbReference type="GO" id="GO:0004523">
    <property type="term" value="F:RNA-DNA hybrid ribonuclease activity"/>
    <property type="evidence" value="ECO:0007669"/>
    <property type="project" value="InterPro"/>
</dbReference>